<reference evidence="2 3" key="1">
    <citation type="journal article" date="2013" name="PLoS Genet.">
        <title>The genome and development-dependent transcriptomes of Pyronema confluens: a window into fungal evolution.</title>
        <authorList>
            <person name="Traeger S."/>
            <person name="Altegoer F."/>
            <person name="Freitag M."/>
            <person name="Gabaldon T."/>
            <person name="Kempken F."/>
            <person name="Kumar A."/>
            <person name="Marcet-Houben M."/>
            <person name="Poggeler S."/>
            <person name="Stajich J.E."/>
            <person name="Nowrousian M."/>
        </authorList>
    </citation>
    <scope>NUCLEOTIDE SEQUENCE [LARGE SCALE GENOMIC DNA]</scope>
    <source>
        <strain evidence="3">CBS 100304</strain>
        <tissue evidence="2">Vegetative mycelium</tissue>
    </source>
</reference>
<evidence type="ECO:0000256" key="1">
    <source>
        <dbReference type="SAM" id="SignalP"/>
    </source>
</evidence>
<proteinExistence type="predicted"/>
<keyword evidence="1" id="KW-0732">Signal</keyword>
<protein>
    <submittedName>
        <fullName evidence="2">Uncharacterized protein</fullName>
    </submittedName>
</protein>
<gene>
    <name evidence="2" type="ORF">PCON_03074</name>
</gene>
<feature type="chain" id="PRO_5004651309" evidence="1">
    <location>
        <begin position="26"/>
        <end position="132"/>
    </location>
</feature>
<dbReference type="Gene3D" id="2.60.20.10">
    <property type="entry name" value="Crystallins"/>
    <property type="match status" value="1"/>
</dbReference>
<feature type="signal peptide" evidence="1">
    <location>
        <begin position="1"/>
        <end position="25"/>
    </location>
</feature>
<dbReference type="OrthoDB" id="5150738at2759"/>
<dbReference type="EMBL" id="HF936415">
    <property type="protein sequence ID" value="CCX16431.1"/>
    <property type="molecule type" value="Genomic_DNA"/>
</dbReference>
<organism evidence="2 3">
    <name type="scientific">Pyronema omphalodes (strain CBS 100304)</name>
    <name type="common">Pyronema confluens</name>
    <dbReference type="NCBI Taxonomy" id="1076935"/>
    <lineage>
        <taxon>Eukaryota</taxon>
        <taxon>Fungi</taxon>
        <taxon>Dikarya</taxon>
        <taxon>Ascomycota</taxon>
        <taxon>Pezizomycotina</taxon>
        <taxon>Pezizomycetes</taxon>
        <taxon>Pezizales</taxon>
        <taxon>Pyronemataceae</taxon>
        <taxon>Pyronema</taxon>
    </lineage>
</organism>
<keyword evidence="3" id="KW-1185">Reference proteome</keyword>
<dbReference type="AlphaFoldDB" id="U4LC66"/>
<evidence type="ECO:0000313" key="3">
    <source>
        <dbReference type="Proteomes" id="UP000018144"/>
    </source>
</evidence>
<dbReference type="Proteomes" id="UP000018144">
    <property type="component" value="Unassembled WGS sequence"/>
</dbReference>
<evidence type="ECO:0000313" key="2">
    <source>
        <dbReference type="EMBL" id="CCX16431.1"/>
    </source>
</evidence>
<name>U4LC66_PYROM</name>
<sequence length="132" mass="14809">MMFTTISFLLAILVSLVSVISVACAAPADPPKRLGTDIRYCDLKDFGKISFAESKSKGCQEKKFEDKVCYNLTFMDDAITSYWVQDGCCAFYDKRDCKDELFKAYNRQDKKLEGAHNDAISSIKCNVICDGL</sequence>
<accession>U4LC66</accession>